<gene>
    <name evidence="2" type="ORF">AB0E89_24545</name>
</gene>
<dbReference type="Gene3D" id="1.10.287.1060">
    <property type="entry name" value="ESAT-6-like"/>
    <property type="match status" value="1"/>
</dbReference>
<comment type="caution">
    <text evidence="2">The sequence shown here is derived from an EMBL/GenBank/DDBJ whole genome shotgun (WGS) entry which is preliminary data.</text>
</comment>
<accession>A0ABV2ZM89</accession>
<evidence type="ECO:0000313" key="2">
    <source>
        <dbReference type="EMBL" id="MEU3783679.1"/>
    </source>
</evidence>
<dbReference type="Pfam" id="PF06013">
    <property type="entry name" value="WXG100"/>
    <property type="match status" value="1"/>
</dbReference>
<dbReference type="InterPro" id="IPR010310">
    <property type="entry name" value="T7SS_ESAT-6-like"/>
</dbReference>
<proteinExistence type="predicted"/>
<organism evidence="2 3">
    <name type="scientific">Streptomyces sp. 900129855</name>
    <dbReference type="NCBI Taxonomy" id="3155129"/>
    <lineage>
        <taxon>Bacteria</taxon>
        <taxon>Bacillati</taxon>
        <taxon>Actinomycetota</taxon>
        <taxon>Actinomycetes</taxon>
        <taxon>Kitasatosporales</taxon>
        <taxon>Streptomycetaceae</taxon>
        <taxon>Streptomyces</taxon>
    </lineage>
</organism>
<dbReference type="Proteomes" id="UP001550739">
    <property type="component" value="Unassembled WGS sequence"/>
</dbReference>
<keyword evidence="3" id="KW-1185">Reference proteome</keyword>
<protein>
    <submittedName>
        <fullName evidence="2">WXG100 family type VII secretion target</fullName>
    </submittedName>
</protein>
<dbReference type="InterPro" id="IPR036689">
    <property type="entry name" value="ESAT-6-like_sf"/>
</dbReference>
<evidence type="ECO:0000256" key="1">
    <source>
        <dbReference type="SAM" id="MobiDB-lite"/>
    </source>
</evidence>
<dbReference type="SUPFAM" id="SSF140453">
    <property type="entry name" value="EsxAB dimer-like"/>
    <property type="match status" value="1"/>
</dbReference>
<feature type="region of interest" description="Disordered" evidence="1">
    <location>
        <begin position="1"/>
        <end position="22"/>
    </location>
</feature>
<dbReference type="EMBL" id="JBEZVE010000013">
    <property type="protein sequence ID" value="MEU3783679.1"/>
    <property type="molecule type" value="Genomic_DNA"/>
</dbReference>
<reference evidence="2 3" key="1">
    <citation type="submission" date="2024-06" db="EMBL/GenBank/DDBJ databases">
        <title>The Natural Products Discovery Center: Release of the First 8490 Sequenced Strains for Exploring Actinobacteria Biosynthetic Diversity.</title>
        <authorList>
            <person name="Kalkreuter E."/>
            <person name="Kautsar S.A."/>
            <person name="Yang D."/>
            <person name="Bader C.D."/>
            <person name="Teijaro C.N."/>
            <person name="Fluegel L."/>
            <person name="Davis C.M."/>
            <person name="Simpson J.R."/>
            <person name="Lauterbach L."/>
            <person name="Steele A.D."/>
            <person name="Gui C."/>
            <person name="Meng S."/>
            <person name="Li G."/>
            <person name="Viehrig K."/>
            <person name="Ye F."/>
            <person name="Su P."/>
            <person name="Kiefer A.F."/>
            <person name="Nichols A."/>
            <person name="Cepeda A.J."/>
            <person name="Yan W."/>
            <person name="Fan B."/>
            <person name="Jiang Y."/>
            <person name="Adhikari A."/>
            <person name="Zheng C.-J."/>
            <person name="Schuster L."/>
            <person name="Cowan T.M."/>
            <person name="Smanski M.J."/>
            <person name="Chevrette M.G."/>
            <person name="De Carvalho L.P.S."/>
            <person name="Shen B."/>
        </authorList>
    </citation>
    <scope>NUCLEOTIDE SEQUENCE [LARGE SCALE GENOMIC DNA]</scope>
    <source>
        <strain evidence="2 3">NPDC033843</strain>
    </source>
</reference>
<sequence>MGVPGAASGQGGGPDLRASATDLTKLADDLDDMQDHLDKQVQRMDAIVDSIEAGWRGPAASAYRDFHRAATEDAVRIREVMQLLEEAVRLSRDGFSKDDLEVLAQMRRIQVDVDSEVNRLSTPNTQPPPSTPRSSLDDL</sequence>
<evidence type="ECO:0000313" key="3">
    <source>
        <dbReference type="Proteomes" id="UP001550739"/>
    </source>
</evidence>
<dbReference type="RefSeq" id="WP_334576752.1">
    <property type="nucleotide sequence ID" value="NZ_JBEZVE010000013.1"/>
</dbReference>
<name>A0ABV2ZM89_9ACTN</name>
<feature type="region of interest" description="Disordered" evidence="1">
    <location>
        <begin position="113"/>
        <end position="139"/>
    </location>
</feature>